<proteinExistence type="inferred from homology"/>
<dbReference type="Proteomes" id="UP000710432">
    <property type="component" value="Unassembled WGS sequence"/>
</dbReference>
<dbReference type="PANTHER" id="PTHR34644:SF2">
    <property type="entry name" value="SINGLE-PASS MEMBRANE AND COILED-COIL DOMAIN-CONTAINING PROTEIN 4"/>
    <property type="match status" value="1"/>
</dbReference>
<feature type="transmembrane region" description="Helical" evidence="9">
    <location>
        <begin position="121"/>
        <end position="143"/>
    </location>
</feature>
<dbReference type="PANTHER" id="PTHR34644">
    <property type="entry name" value="SINGLE-PASS MEMBRANE AND COILED-COIL DOMAIN-CONTAINING PROTEIN 4"/>
    <property type="match status" value="1"/>
</dbReference>
<name>A0A8J6GSI9_MICOH</name>
<protein>
    <recommendedName>
        <fullName evidence="3">Single-pass membrane and coiled-coil domain-containing protein 4</fullName>
    </recommendedName>
</protein>
<dbReference type="InterPro" id="IPR027960">
    <property type="entry name" value="DUF4519"/>
</dbReference>
<feature type="transmembrane region" description="Helical" evidence="9">
    <location>
        <begin position="40"/>
        <end position="63"/>
    </location>
</feature>
<evidence type="ECO:0000256" key="7">
    <source>
        <dbReference type="ARBA" id="ARBA00023136"/>
    </source>
</evidence>
<comment type="subcellular location">
    <subcellularLocation>
        <location evidence="1">Membrane</location>
        <topology evidence="1">Single-pass membrane protein</topology>
    </subcellularLocation>
</comment>
<evidence type="ECO:0000256" key="8">
    <source>
        <dbReference type="SAM" id="MobiDB-lite"/>
    </source>
</evidence>
<evidence type="ECO:0000256" key="5">
    <source>
        <dbReference type="ARBA" id="ARBA00022989"/>
    </source>
</evidence>
<comment type="caution">
    <text evidence="10">The sequence shown here is derived from an EMBL/GenBank/DDBJ whole genome shotgun (WGS) entry which is preliminary data.</text>
</comment>
<feature type="compositionally biased region" description="Basic and acidic residues" evidence="8">
    <location>
        <begin position="100"/>
        <end position="113"/>
    </location>
</feature>
<gene>
    <name evidence="10" type="ORF">LTLLF_125175</name>
</gene>
<evidence type="ECO:0000256" key="4">
    <source>
        <dbReference type="ARBA" id="ARBA00022692"/>
    </source>
</evidence>
<evidence type="ECO:0000256" key="1">
    <source>
        <dbReference type="ARBA" id="ARBA00004167"/>
    </source>
</evidence>
<organism evidence="10 11">
    <name type="scientific">Microtus ochrogaster</name>
    <name type="common">Prairie vole</name>
    <dbReference type="NCBI Taxonomy" id="79684"/>
    <lineage>
        <taxon>Eukaryota</taxon>
        <taxon>Metazoa</taxon>
        <taxon>Chordata</taxon>
        <taxon>Craniata</taxon>
        <taxon>Vertebrata</taxon>
        <taxon>Euteleostomi</taxon>
        <taxon>Mammalia</taxon>
        <taxon>Eutheria</taxon>
        <taxon>Euarchontoglires</taxon>
        <taxon>Glires</taxon>
        <taxon>Rodentia</taxon>
        <taxon>Myomorpha</taxon>
        <taxon>Muroidea</taxon>
        <taxon>Cricetidae</taxon>
        <taxon>Arvicolinae</taxon>
        <taxon>Microtus</taxon>
    </lineage>
</organism>
<comment type="similarity">
    <text evidence="2">Belongs to the SMCO4 family.</text>
</comment>
<evidence type="ECO:0000256" key="6">
    <source>
        <dbReference type="ARBA" id="ARBA00023054"/>
    </source>
</evidence>
<keyword evidence="6" id="KW-0175">Coiled coil</keyword>
<keyword evidence="5 9" id="KW-1133">Transmembrane helix</keyword>
<dbReference type="EMBL" id="JAATJU010020180">
    <property type="protein sequence ID" value="KAH0516495.1"/>
    <property type="molecule type" value="Genomic_DNA"/>
</dbReference>
<sequence>MVSIPLQFPFLFSVSTAASSGVHSSSVPFPLLRVYCRKQWCAFLFPLLFPFLFPFLFSVSTAASKAPGPGQRIAALLPGTLDASSQHPLAKMRQLKGKPKKETSKDKKERKQAMQEARQQITTVVLPTLAVVVLLIVVFVYVATRPAVTE</sequence>
<dbReference type="GO" id="GO:0016020">
    <property type="term" value="C:membrane"/>
    <property type="evidence" value="ECO:0007669"/>
    <property type="project" value="UniProtKB-SubCell"/>
</dbReference>
<reference evidence="10" key="1">
    <citation type="submission" date="2020-03" db="EMBL/GenBank/DDBJ databases">
        <title>Studies in the Genomics of Life Span.</title>
        <authorList>
            <person name="Glass D."/>
        </authorList>
    </citation>
    <scope>NUCLEOTIDE SEQUENCE</scope>
    <source>
        <strain evidence="10">LTLLF</strain>
        <tissue evidence="10">Muscle</tissue>
    </source>
</reference>
<evidence type="ECO:0000256" key="2">
    <source>
        <dbReference type="ARBA" id="ARBA00009202"/>
    </source>
</evidence>
<evidence type="ECO:0000256" key="3">
    <source>
        <dbReference type="ARBA" id="ARBA00017503"/>
    </source>
</evidence>
<dbReference type="Pfam" id="PF15012">
    <property type="entry name" value="DUF4519"/>
    <property type="match status" value="1"/>
</dbReference>
<evidence type="ECO:0000313" key="10">
    <source>
        <dbReference type="EMBL" id="KAH0516495.1"/>
    </source>
</evidence>
<dbReference type="AlphaFoldDB" id="A0A8J6GSI9"/>
<evidence type="ECO:0000256" key="9">
    <source>
        <dbReference type="SAM" id="Phobius"/>
    </source>
</evidence>
<evidence type="ECO:0000313" key="11">
    <source>
        <dbReference type="Proteomes" id="UP000710432"/>
    </source>
</evidence>
<keyword evidence="4 9" id="KW-0812">Transmembrane</keyword>
<feature type="region of interest" description="Disordered" evidence="8">
    <location>
        <begin position="84"/>
        <end position="114"/>
    </location>
</feature>
<accession>A0A8J6GSI9</accession>
<keyword evidence="7 9" id="KW-0472">Membrane</keyword>